<name>A0A0J8TX02_COCIT</name>
<accession>A0A0J8TX02</accession>
<evidence type="ECO:0000313" key="2">
    <source>
        <dbReference type="Proteomes" id="UP000054559"/>
    </source>
</evidence>
<sequence length="148" mass="16660">MVWFWMTRDEVFSGQADEKFRWRIPSEGIYWPNTKSSRTILIKAFRDVLEKCSQEGYGQSTCSVAFCWPLVLSAGTTTDLFMFSNLATSARSISITPSPPEIPFHVDVGRIWSGAQPLLHLSCPEGTYPAGESVLEMNSRMQSLVNLM</sequence>
<organism evidence="1 2">
    <name type="scientific">Coccidioides immitis RMSCC 3703</name>
    <dbReference type="NCBI Taxonomy" id="454286"/>
    <lineage>
        <taxon>Eukaryota</taxon>
        <taxon>Fungi</taxon>
        <taxon>Dikarya</taxon>
        <taxon>Ascomycota</taxon>
        <taxon>Pezizomycotina</taxon>
        <taxon>Eurotiomycetes</taxon>
        <taxon>Eurotiomycetidae</taxon>
        <taxon>Onygenales</taxon>
        <taxon>Onygenaceae</taxon>
        <taxon>Coccidioides</taxon>
    </lineage>
</organism>
<gene>
    <name evidence="1" type="ORF">CISG_07173</name>
</gene>
<proteinExistence type="predicted"/>
<protein>
    <submittedName>
        <fullName evidence="1">Uncharacterized protein</fullName>
    </submittedName>
</protein>
<evidence type="ECO:0000313" key="1">
    <source>
        <dbReference type="EMBL" id="KMU78512.1"/>
    </source>
</evidence>
<dbReference type="Proteomes" id="UP000054559">
    <property type="component" value="Unassembled WGS sequence"/>
</dbReference>
<dbReference type="EMBL" id="DS268166">
    <property type="protein sequence ID" value="KMU78512.1"/>
    <property type="molecule type" value="Genomic_DNA"/>
</dbReference>
<dbReference type="AlphaFoldDB" id="A0A0J8TX02"/>
<reference evidence="2" key="1">
    <citation type="journal article" date="2010" name="Genome Res.">
        <title>Population genomic sequencing of Coccidioides fungi reveals recent hybridization and transposon control.</title>
        <authorList>
            <person name="Neafsey D.E."/>
            <person name="Barker B.M."/>
            <person name="Sharpton T.J."/>
            <person name="Stajich J.E."/>
            <person name="Park D.J."/>
            <person name="Whiston E."/>
            <person name="Hung C.-Y."/>
            <person name="McMahan C."/>
            <person name="White J."/>
            <person name="Sykes S."/>
            <person name="Heiman D."/>
            <person name="Young S."/>
            <person name="Zeng Q."/>
            <person name="Abouelleil A."/>
            <person name="Aftuck L."/>
            <person name="Bessette D."/>
            <person name="Brown A."/>
            <person name="FitzGerald M."/>
            <person name="Lui A."/>
            <person name="Macdonald J.P."/>
            <person name="Priest M."/>
            <person name="Orbach M.J."/>
            <person name="Galgiani J.N."/>
            <person name="Kirkland T.N."/>
            <person name="Cole G.T."/>
            <person name="Birren B.W."/>
            <person name="Henn M.R."/>
            <person name="Taylor J.W."/>
            <person name="Rounsley S.D."/>
        </authorList>
    </citation>
    <scope>NUCLEOTIDE SEQUENCE [LARGE SCALE GENOMIC DNA]</scope>
    <source>
        <strain evidence="2">RMSCC 3703</strain>
    </source>
</reference>